<feature type="compositionally biased region" description="Low complexity" evidence="1">
    <location>
        <begin position="103"/>
        <end position="116"/>
    </location>
</feature>
<feature type="transmembrane region" description="Helical" evidence="2">
    <location>
        <begin position="35"/>
        <end position="54"/>
    </location>
</feature>
<evidence type="ECO:0000313" key="4">
    <source>
        <dbReference type="Proteomes" id="UP001165136"/>
    </source>
</evidence>
<evidence type="ECO:0000256" key="1">
    <source>
        <dbReference type="SAM" id="MobiDB-lite"/>
    </source>
</evidence>
<comment type="caution">
    <text evidence="3">The sequence shown here is derived from an EMBL/GenBank/DDBJ whole genome shotgun (WGS) entry which is preliminary data.</text>
</comment>
<keyword evidence="2" id="KW-1133">Transmembrane helix</keyword>
<protein>
    <submittedName>
        <fullName evidence="3">Uncharacterized protein</fullName>
    </submittedName>
</protein>
<name>A0A9W6VFC5_9PSEU</name>
<dbReference type="Proteomes" id="UP001165136">
    <property type="component" value="Unassembled WGS sequence"/>
</dbReference>
<evidence type="ECO:0000256" key="2">
    <source>
        <dbReference type="SAM" id="Phobius"/>
    </source>
</evidence>
<feature type="transmembrane region" description="Helical" evidence="2">
    <location>
        <begin position="66"/>
        <end position="90"/>
    </location>
</feature>
<keyword evidence="2" id="KW-0472">Membrane</keyword>
<dbReference type="EMBL" id="BSTI01000002">
    <property type="protein sequence ID" value="GLY64719.1"/>
    <property type="molecule type" value="Genomic_DNA"/>
</dbReference>
<keyword evidence="2" id="KW-0812">Transmembrane</keyword>
<reference evidence="3" key="1">
    <citation type="submission" date="2023-03" db="EMBL/GenBank/DDBJ databases">
        <title>Amycolatopsis taiwanensis NBRC 103393.</title>
        <authorList>
            <person name="Ichikawa N."/>
            <person name="Sato H."/>
            <person name="Tonouchi N."/>
        </authorList>
    </citation>
    <scope>NUCLEOTIDE SEQUENCE</scope>
    <source>
        <strain evidence="3">NBRC 103393</strain>
    </source>
</reference>
<keyword evidence="4" id="KW-1185">Reference proteome</keyword>
<accession>A0A9W6VFC5</accession>
<dbReference type="AlphaFoldDB" id="A0A9W6VFC5"/>
<organism evidence="3 4">
    <name type="scientific">Amycolatopsis taiwanensis</name>
    <dbReference type="NCBI Taxonomy" id="342230"/>
    <lineage>
        <taxon>Bacteria</taxon>
        <taxon>Bacillati</taxon>
        <taxon>Actinomycetota</taxon>
        <taxon>Actinomycetes</taxon>
        <taxon>Pseudonocardiales</taxon>
        <taxon>Pseudonocardiaceae</taxon>
        <taxon>Amycolatopsis</taxon>
    </lineage>
</organism>
<evidence type="ECO:0000313" key="3">
    <source>
        <dbReference type="EMBL" id="GLY64719.1"/>
    </source>
</evidence>
<sequence length="116" mass="12517">MTRPEDDFDTSAAAALIQRTTDDTQRSLTIQVPQLYAGWGVAWLVGLFVMWLSVRNQEPYSGPSAAPVILLSVLLVAALAVTMVTIVRATRGCTDTRRRKARSSASPGRSGSPHCT</sequence>
<dbReference type="RefSeq" id="WP_285486215.1">
    <property type="nucleotide sequence ID" value="NZ_BSTI01000002.1"/>
</dbReference>
<gene>
    <name evidence="3" type="ORF">Atai01_13380</name>
</gene>
<feature type="region of interest" description="Disordered" evidence="1">
    <location>
        <begin position="93"/>
        <end position="116"/>
    </location>
</feature>
<proteinExistence type="predicted"/>